<dbReference type="InterPro" id="IPR058922">
    <property type="entry name" value="WHD_DRP"/>
</dbReference>
<dbReference type="PANTHER" id="PTHR23155">
    <property type="entry name" value="DISEASE RESISTANCE PROTEIN RP"/>
    <property type="match status" value="1"/>
</dbReference>
<evidence type="ECO:0000313" key="15">
    <source>
        <dbReference type="Proteomes" id="UP000004994"/>
    </source>
</evidence>
<dbReference type="EnsemblPlants" id="Solyc04g007050.3.1">
    <property type="protein sequence ID" value="Solyc04g007050.3.1"/>
    <property type="gene ID" value="Solyc04g007050.3"/>
</dbReference>
<reference evidence="14" key="2">
    <citation type="submission" date="2019-01" db="UniProtKB">
        <authorList>
            <consortium name="EnsemblPlants"/>
        </authorList>
    </citation>
    <scope>IDENTIFICATION</scope>
    <source>
        <strain evidence="14">cv. Heinz 1706</strain>
    </source>
</reference>
<evidence type="ECO:0000313" key="14">
    <source>
        <dbReference type="EnsemblPlants" id="Solyc04g007050.3.1"/>
    </source>
</evidence>
<dbReference type="InterPro" id="IPR038005">
    <property type="entry name" value="RX-like_CC"/>
</dbReference>
<evidence type="ECO:0000256" key="1">
    <source>
        <dbReference type="ARBA" id="ARBA00004170"/>
    </source>
</evidence>
<dbReference type="InParanoid" id="A0A3Q7GND7"/>
<dbReference type="Gene3D" id="1.10.8.430">
    <property type="entry name" value="Helical domain of apoptotic protease-activating factors"/>
    <property type="match status" value="1"/>
</dbReference>
<gene>
    <name evidence="14" type="primary">LOC101248869</name>
</gene>
<keyword evidence="8" id="KW-0175">Coiled coil</keyword>
<comment type="similarity">
    <text evidence="2">Belongs to the disease resistance NB-LRR family.</text>
</comment>
<dbReference type="GO" id="GO:0005524">
    <property type="term" value="F:ATP binding"/>
    <property type="evidence" value="ECO:0007669"/>
    <property type="project" value="UniProtKB-KW"/>
</dbReference>
<evidence type="ECO:0000256" key="5">
    <source>
        <dbReference type="ARBA" id="ARBA00022741"/>
    </source>
</evidence>
<accession>A0A3Q7GND7</accession>
<keyword evidence="6" id="KW-0611">Plant defense</keyword>
<evidence type="ECO:0000259" key="12">
    <source>
        <dbReference type="Pfam" id="PF23559"/>
    </source>
</evidence>
<evidence type="ECO:0000256" key="8">
    <source>
        <dbReference type="ARBA" id="ARBA00023054"/>
    </source>
</evidence>
<dbReference type="PRINTS" id="PR00364">
    <property type="entry name" value="DISEASERSIST"/>
</dbReference>
<sequence length="849" mass="96941">MADVVMNLLVESLFQVISDKIEAIGGAKDELKNLLQDINTLKAFLKDNDEQAESNSNLWKIFVKNIRTQAYKADDVIDKFVLETKLDEEKSIWEWLFDFCSHMKRVENLANSIKDIRDSVRTIRQENPQIFQPNRTINLPTTLAREPQDTFLEVKNMVGLTEEANEVMKRLQIVGGTEEVECIAIVGMTGLGKTTLARKLWSDSQITDKFCKNIWVSVGQSNDLKNMLFVILKSSTVPNEEFRCNGENELAKLIAKFVTEQDMRCLVVLDNVCGSGLVNFFKNVLPENNKGHRILMTTRRRDVAASCASKEPYHLKFLDGEDSFRLLEKIVFDNGIRHRKDELVEVGKSIASKCGGLPLAIEVIAGALKKVDQSAYYWKRVENNFWQCVVRENDTSSCWKIVEASYGSLSSEMKACFLYCLAFPKGYDIPFQMLISLWMAEGLIESNPINFSSPKDKAEDHLMEFENLNLVTVSREITGSIKKIKCNEIFYDFYRMEVTKESVFQQLGQTHDLPSINDPDISRRLHIESSHLSDFISQNPSAEHVRSFLCFPSDDRVANVDIQLIPKAFPLLRVLKIESINIPSLKNLDQLFHLRYISISGNFTELPAFFTKFWSLQSIIINTSHPTLDVKANIWNMSKLTHLKTNKPSKLPLPSTQKGKRSSCPLQTLSKISPQTCNKDVLGEASNSLKKLSIQGNIEDTLKTNSDRFSTFEGFQTFEKFECLENLKLISDVPCHSNAFQLPKVLFRFLLKLKKLTLSNTMFDWKEATKLGQLRCLEVLKLEKEAFTGSIWKPEENEFRKLHILSIHSDDLHTWVASKSHFPELRVLVLKCPQLESVPAELSQLLQQS</sequence>
<dbReference type="CDD" id="cd14798">
    <property type="entry name" value="RX-CC_like"/>
    <property type="match status" value="1"/>
</dbReference>
<dbReference type="InterPro" id="IPR044974">
    <property type="entry name" value="Disease_R_plants"/>
</dbReference>
<dbReference type="PANTHER" id="PTHR23155:SF1193">
    <property type="entry name" value="DISEASE RESISTANCE PROTEIN RPP13-RELATED"/>
    <property type="match status" value="1"/>
</dbReference>
<organism evidence="14">
    <name type="scientific">Solanum lycopersicum</name>
    <name type="common">Tomato</name>
    <name type="synonym">Lycopersicon esculentum</name>
    <dbReference type="NCBI Taxonomy" id="4081"/>
    <lineage>
        <taxon>Eukaryota</taxon>
        <taxon>Viridiplantae</taxon>
        <taxon>Streptophyta</taxon>
        <taxon>Embryophyta</taxon>
        <taxon>Tracheophyta</taxon>
        <taxon>Spermatophyta</taxon>
        <taxon>Magnoliopsida</taxon>
        <taxon>eudicotyledons</taxon>
        <taxon>Gunneridae</taxon>
        <taxon>Pentapetalae</taxon>
        <taxon>asterids</taxon>
        <taxon>lamiids</taxon>
        <taxon>Solanales</taxon>
        <taxon>Solanaceae</taxon>
        <taxon>Solanoideae</taxon>
        <taxon>Solaneae</taxon>
        <taxon>Solanum</taxon>
        <taxon>Solanum subgen. Lycopersicon</taxon>
    </lineage>
</organism>
<dbReference type="InterPro" id="IPR032675">
    <property type="entry name" value="LRR_dom_sf"/>
</dbReference>
<evidence type="ECO:0000259" key="13">
    <source>
        <dbReference type="Pfam" id="PF23598"/>
    </source>
</evidence>
<dbReference type="Gramene" id="Solyc04g007050.3.1">
    <property type="protein sequence ID" value="Solyc04g007050.3.1"/>
    <property type="gene ID" value="Solyc04g007050.3"/>
</dbReference>
<dbReference type="Gene3D" id="3.80.10.10">
    <property type="entry name" value="Ribonuclease Inhibitor"/>
    <property type="match status" value="1"/>
</dbReference>
<keyword evidence="7" id="KW-0067">ATP-binding</keyword>
<dbReference type="Pfam" id="PF23559">
    <property type="entry name" value="WHD_DRP"/>
    <property type="match status" value="1"/>
</dbReference>
<evidence type="ECO:0000256" key="9">
    <source>
        <dbReference type="ARBA" id="ARBA00023136"/>
    </source>
</evidence>
<evidence type="ECO:0000256" key="7">
    <source>
        <dbReference type="ARBA" id="ARBA00022840"/>
    </source>
</evidence>
<dbReference type="InterPro" id="IPR027417">
    <property type="entry name" value="P-loop_NTPase"/>
</dbReference>
<dbReference type="OMA" id="REPQDTF"/>
<comment type="subcellular location">
    <subcellularLocation>
        <location evidence="1">Membrane</location>
        <topology evidence="1">Peripheral membrane protein</topology>
    </subcellularLocation>
</comment>
<dbReference type="InterPro" id="IPR002182">
    <property type="entry name" value="NB-ARC"/>
</dbReference>
<evidence type="ECO:0000256" key="4">
    <source>
        <dbReference type="ARBA" id="ARBA00022737"/>
    </source>
</evidence>
<dbReference type="Proteomes" id="UP000004994">
    <property type="component" value="Chromosome 4"/>
</dbReference>
<evidence type="ECO:0000256" key="2">
    <source>
        <dbReference type="ARBA" id="ARBA00008894"/>
    </source>
</evidence>
<keyword evidence="3" id="KW-0433">Leucine-rich repeat</keyword>
<dbReference type="Pfam" id="PF00931">
    <property type="entry name" value="NB-ARC"/>
    <property type="match status" value="1"/>
</dbReference>
<reference evidence="14" key="1">
    <citation type="journal article" date="2012" name="Nature">
        <title>The tomato genome sequence provides insights into fleshy fruit evolution.</title>
        <authorList>
            <consortium name="Tomato Genome Consortium"/>
        </authorList>
    </citation>
    <scope>NUCLEOTIDE SEQUENCE [LARGE SCALE GENOMIC DNA]</scope>
    <source>
        <strain evidence="14">cv. Heinz 1706</strain>
    </source>
</reference>
<feature type="domain" description="NB-ARC" evidence="10">
    <location>
        <begin position="165"/>
        <end position="334"/>
    </location>
</feature>
<evidence type="ECO:0000259" key="11">
    <source>
        <dbReference type="Pfam" id="PF18052"/>
    </source>
</evidence>
<dbReference type="AlphaFoldDB" id="A0A3Q7GND7"/>
<dbReference type="GO" id="GO:0043531">
    <property type="term" value="F:ADP binding"/>
    <property type="evidence" value="ECO:0007669"/>
    <property type="project" value="InterPro"/>
</dbReference>
<evidence type="ECO:0000256" key="3">
    <source>
        <dbReference type="ARBA" id="ARBA00022614"/>
    </source>
</evidence>
<feature type="domain" description="Disease resistance R13L4/SHOC-2-like LRR" evidence="13">
    <location>
        <begin position="544"/>
        <end position="831"/>
    </location>
</feature>
<keyword evidence="4" id="KW-0677">Repeat</keyword>
<evidence type="ECO:0000259" key="10">
    <source>
        <dbReference type="Pfam" id="PF00931"/>
    </source>
</evidence>
<proteinExistence type="inferred from homology"/>
<dbReference type="Pfam" id="PF18052">
    <property type="entry name" value="Rx_N"/>
    <property type="match status" value="1"/>
</dbReference>
<dbReference type="InterPro" id="IPR055414">
    <property type="entry name" value="LRR_R13L4/SHOC2-like"/>
</dbReference>
<dbReference type="SUPFAM" id="SSF52540">
    <property type="entry name" value="P-loop containing nucleoside triphosphate hydrolases"/>
    <property type="match status" value="1"/>
</dbReference>
<feature type="domain" description="Disease resistance N-terminal" evidence="11">
    <location>
        <begin position="5"/>
        <end position="88"/>
    </location>
</feature>
<dbReference type="GO" id="GO:0098542">
    <property type="term" value="P:defense response to other organism"/>
    <property type="evidence" value="ECO:0000318"/>
    <property type="project" value="GO_Central"/>
</dbReference>
<keyword evidence="15" id="KW-1185">Reference proteome</keyword>
<dbReference type="InterPro" id="IPR041118">
    <property type="entry name" value="Rx_N"/>
</dbReference>
<dbReference type="OrthoDB" id="1251639at2759"/>
<keyword evidence="9" id="KW-0472">Membrane</keyword>
<evidence type="ECO:0000256" key="6">
    <source>
        <dbReference type="ARBA" id="ARBA00022821"/>
    </source>
</evidence>
<dbReference type="SUPFAM" id="SSF52058">
    <property type="entry name" value="L domain-like"/>
    <property type="match status" value="1"/>
</dbReference>
<dbReference type="GO" id="GO:0016020">
    <property type="term" value="C:membrane"/>
    <property type="evidence" value="ECO:0007669"/>
    <property type="project" value="UniProtKB-SubCell"/>
</dbReference>
<evidence type="ECO:0008006" key="16">
    <source>
        <dbReference type="Google" id="ProtNLM"/>
    </source>
</evidence>
<dbReference type="InterPro" id="IPR036388">
    <property type="entry name" value="WH-like_DNA-bd_sf"/>
</dbReference>
<dbReference type="InterPro" id="IPR042197">
    <property type="entry name" value="Apaf_helical"/>
</dbReference>
<dbReference type="Gene3D" id="1.10.10.10">
    <property type="entry name" value="Winged helix-like DNA-binding domain superfamily/Winged helix DNA-binding domain"/>
    <property type="match status" value="1"/>
</dbReference>
<dbReference type="PaxDb" id="4081-Solyc04g007050.2.1"/>
<dbReference type="KEGG" id="sly:101248869"/>
<dbReference type="Gene3D" id="1.20.5.4130">
    <property type="match status" value="1"/>
</dbReference>
<name>A0A3Q7GND7_SOLLC</name>
<dbReference type="RefSeq" id="XP_010319429.1">
    <property type="nucleotide sequence ID" value="XM_010321127.4"/>
</dbReference>
<keyword evidence="5" id="KW-0547">Nucleotide-binding</keyword>
<dbReference type="GeneID" id="101248869"/>
<feature type="domain" description="Disease resistance protein winged helix" evidence="12">
    <location>
        <begin position="423"/>
        <end position="493"/>
    </location>
</feature>
<dbReference type="Gene3D" id="3.40.50.300">
    <property type="entry name" value="P-loop containing nucleotide triphosphate hydrolases"/>
    <property type="match status" value="1"/>
</dbReference>
<protein>
    <recommendedName>
        <fullName evidence="16">NB-ARC domain-containing protein</fullName>
    </recommendedName>
</protein>
<dbReference type="Pfam" id="PF23598">
    <property type="entry name" value="LRR_14"/>
    <property type="match status" value="1"/>
</dbReference>